<comment type="caution">
    <text evidence="1">The sequence shown here is derived from an EMBL/GenBank/DDBJ whole genome shotgun (WGS) entry which is preliminary data.</text>
</comment>
<sequence length="76" mass="8452">MTRQEMYAQCRLTRGAAATVGFIPTKAAVIGNLIELVINGNYQPGWRVESVGTPVAKDAMRMFERQYTSQRQGSDN</sequence>
<protein>
    <submittedName>
        <fullName evidence="1">Uncharacterized protein</fullName>
    </submittedName>
</protein>
<dbReference type="RefSeq" id="WP_184677461.1">
    <property type="nucleotide sequence ID" value="NZ_JACHGY010000001.1"/>
</dbReference>
<reference evidence="1 2" key="1">
    <citation type="submission" date="2020-08" db="EMBL/GenBank/DDBJ databases">
        <title>Genomic Encyclopedia of Type Strains, Phase IV (KMG-IV): sequencing the most valuable type-strain genomes for metagenomic binning, comparative biology and taxonomic classification.</title>
        <authorList>
            <person name="Goeker M."/>
        </authorList>
    </citation>
    <scope>NUCLEOTIDE SEQUENCE [LARGE SCALE GENOMIC DNA]</scope>
    <source>
        <strain evidence="1 2">DSM 103725</strain>
    </source>
</reference>
<dbReference type="AlphaFoldDB" id="A0A7X0H610"/>
<name>A0A7X0H610_9BACT</name>
<evidence type="ECO:0000313" key="1">
    <source>
        <dbReference type="EMBL" id="MBB6429905.1"/>
    </source>
</evidence>
<evidence type="ECO:0000313" key="2">
    <source>
        <dbReference type="Proteomes" id="UP000541810"/>
    </source>
</evidence>
<organism evidence="1 2">
    <name type="scientific">Algisphaera agarilytica</name>
    <dbReference type="NCBI Taxonomy" id="1385975"/>
    <lineage>
        <taxon>Bacteria</taxon>
        <taxon>Pseudomonadati</taxon>
        <taxon>Planctomycetota</taxon>
        <taxon>Phycisphaerae</taxon>
        <taxon>Phycisphaerales</taxon>
        <taxon>Phycisphaeraceae</taxon>
        <taxon>Algisphaera</taxon>
    </lineage>
</organism>
<keyword evidence="2" id="KW-1185">Reference proteome</keyword>
<dbReference type="Proteomes" id="UP000541810">
    <property type="component" value="Unassembled WGS sequence"/>
</dbReference>
<dbReference type="EMBL" id="JACHGY010000001">
    <property type="protein sequence ID" value="MBB6429905.1"/>
    <property type="molecule type" value="Genomic_DNA"/>
</dbReference>
<gene>
    <name evidence="1" type="ORF">HNQ40_001711</name>
</gene>
<proteinExistence type="predicted"/>
<accession>A0A7X0H610</accession>